<organism evidence="2 3">
    <name type="scientific">Chionoecetes opilio</name>
    <name type="common">Atlantic snow crab</name>
    <name type="synonym">Cancer opilio</name>
    <dbReference type="NCBI Taxonomy" id="41210"/>
    <lineage>
        <taxon>Eukaryota</taxon>
        <taxon>Metazoa</taxon>
        <taxon>Ecdysozoa</taxon>
        <taxon>Arthropoda</taxon>
        <taxon>Crustacea</taxon>
        <taxon>Multicrustacea</taxon>
        <taxon>Malacostraca</taxon>
        <taxon>Eumalacostraca</taxon>
        <taxon>Eucarida</taxon>
        <taxon>Decapoda</taxon>
        <taxon>Pleocyemata</taxon>
        <taxon>Brachyura</taxon>
        <taxon>Eubrachyura</taxon>
        <taxon>Majoidea</taxon>
        <taxon>Majidae</taxon>
        <taxon>Chionoecetes</taxon>
    </lineage>
</organism>
<proteinExistence type="predicted"/>
<evidence type="ECO:0000256" key="1">
    <source>
        <dbReference type="SAM" id="MobiDB-lite"/>
    </source>
</evidence>
<dbReference type="Proteomes" id="UP000770661">
    <property type="component" value="Unassembled WGS sequence"/>
</dbReference>
<name>A0A8J5CFA6_CHIOP</name>
<feature type="compositionally biased region" description="Pro residues" evidence="1">
    <location>
        <begin position="265"/>
        <end position="284"/>
    </location>
</feature>
<comment type="caution">
    <text evidence="2">The sequence shown here is derived from an EMBL/GenBank/DDBJ whole genome shotgun (WGS) entry which is preliminary data.</text>
</comment>
<evidence type="ECO:0000313" key="2">
    <source>
        <dbReference type="EMBL" id="KAG0720108.1"/>
    </source>
</evidence>
<dbReference type="EMBL" id="JACEEZ010013453">
    <property type="protein sequence ID" value="KAG0720108.1"/>
    <property type="molecule type" value="Genomic_DNA"/>
</dbReference>
<feature type="compositionally biased region" description="Basic residues" evidence="1">
    <location>
        <begin position="439"/>
        <end position="449"/>
    </location>
</feature>
<keyword evidence="3" id="KW-1185">Reference proteome</keyword>
<evidence type="ECO:0000313" key="3">
    <source>
        <dbReference type="Proteomes" id="UP000770661"/>
    </source>
</evidence>
<protein>
    <submittedName>
        <fullName evidence="2">Uncharacterized protein</fullName>
    </submittedName>
</protein>
<dbReference type="AlphaFoldDB" id="A0A8J5CFA6"/>
<feature type="region of interest" description="Disordered" evidence="1">
    <location>
        <begin position="250"/>
        <end position="289"/>
    </location>
</feature>
<feature type="compositionally biased region" description="Pro residues" evidence="1">
    <location>
        <begin position="417"/>
        <end position="438"/>
    </location>
</feature>
<reference evidence="2" key="1">
    <citation type="submission" date="2020-07" db="EMBL/GenBank/DDBJ databases">
        <title>The High-quality genome of the commercially important snow crab, Chionoecetes opilio.</title>
        <authorList>
            <person name="Jeong J.-H."/>
            <person name="Ryu S."/>
        </authorList>
    </citation>
    <scope>NUCLEOTIDE SEQUENCE</scope>
    <source>
        <strain evidence="2">MADBK_172401_WGS</strain>
        <tissue evidence="2">Digestive gland</tissue>
    </source>
</reference>
<dbReference type="OrthoDB" id="6753017at2759"/>
<feature type="region of interest" description="Disordered" evidence="1">
    <location>
        <begin position="403"/>
        <end position="474"/>
    </location>
</feature>
<sequence>MYGRASKVTNVDDMRHLRINELCAKENRLLPSGNVDMASLPPCKRSLTQHIRRVNHQVRIWKRAHVPRPRIPKASQGHGWEEENGHMDPVWYEGNLLPRQLADIAQVAPDDADSGDDSSDSTCDEMEPAWERVMVMTVTMMSNVSSNEWGLLKFFLYNYYLCWFQQPAILSYISLNLLGRALYMFAPQVIGLTKGDHLNPVTSIRWQGRVGQTLPLHLPPPSNPTLSPLSIFAVLCVMVVAALAMPNPDADADPEASSWGGGHYNPPPQPQPRPPPRPHPPLHPLPRRPHHRAHRIPLQEPLRWSRPCQSSSLDTLCELGQVSCQIRSSAPSHSRRLEDLSGHIAGIACTRSGRVPLPSLPSLSGNIALLILVVRQRVPALSIFAVLCVMVVVTLAMPNPDADADPEASRWGGGHYNPPPPPQPQPHPPPRPHPPLHPLPRRPLHRAHRLPLQEPARLNNNNEPPAHLLLRIHQ</sequence>
<accession>A0A8J5CFA6</accession>
<gene>
    <name evidence="2" type="ORF">GWK47_049133</name>
</gene>